<gene>
    <name evidence="2" type="ORF">GCM10009801_11040</name>
</gene>
<dbReference type="Proteomes" id="UP001500016">
    <property type="component" value="Unassembled WGS sequence"/>
</dbReference>
<keyword evidence="3" id="KW-1185">Reference proteome</keyword>
<dbReference type="InterPro" id="IPR039708">
    <property type="entry name" value="MT1774/Rv1733c-like"/>
</dbReference>
<evidence type="ECO:0000313" key="2">
    <source>
        <dbReference type="EMBL" id="GAA2065576.1"/>
    </source>
</evidence>
<dbReference type="PANTHER" id="PTHR42305">
    <property type="entry name" value="MEMBRANE PROTEIN RV1733C-RELATED"/>
    <property type="match status" value="1"/>
</dbReference>
<sequence length="201" mass="22356">MRTIVGLWRWRGNPLCRRTDRREAWLALWAALLIAVGAPVAGLVTADATHDALLRTAREQQHDRHRVRATVVDVSARPAFHTDPESAARGQDRGRVTVRWLGPADGKPHTGSLPVHQRVRPGERFEVWTDGHGRLTPRPMSARSASSHSLLAGLAAGAGAVTVLELARRLALREVMRRRYARWDEEWGRIGPDWGRAGTSN</sequence>
<keyword evidence="1" id="KW-0472">Membrane</keyword>
<organism evidence="2 3">
    <name type="scientific">Streptomyces albiaxialis</name>
    <dbReference type="NCBI Taxonomy" id="329523"/>
    <lineage>
        <taxon>Bacteria</taxon>
        <taxon>Bacillati</taxon>
        <taxon>Actinomycetota</taxon>
        <taxon>Actinomycetes</taxon>
        <taxon>Kitasatosporales</taxon>
        <taxon>Streptomycetaceae</taxon>
        <taxon>Streptomyces</taxon>
    </lineage>
</organism>
<keyword evidence="1" id="KW-1133">Transmembrane helix</keyword>
<accession>A0ABN2VLN5</accession>
<name>A0ABN2VLN5_9ACTN</name>
<evidence type="ECO:0008006" key="4">
    <source>
        <dbReference type="Google" id="ProtNLM"/>
    </source>
</evidence>
<evidence type="ECO:0000313" key="3">
    <source>
        <dbReference type="Proteomes" id="UP001500016"/>
    </source>
</evidence>
<keyword evidence="1" id="KW-0812">Transmembrane</keyword>
<dbReference type="EMBL" id="BAAAPE010000002">
    <property type="protein sequence ID" value="GAA2065576.1"/>
    <property type="molecule type" value="Genomic_DNA"/>
</dbReference>
<evidence type="ECO:0000256" key="1">
    <source>
        <dbReference type="SAM" id="Phobius"/>
    </source>
</evidence>
<feature type="transmembrane region" description="Helical" evidence="1">
    <location>
        <begin position="150"/>
        <end position="172"/>
    </location>
</feature>
<reference evidence="2 3" key="1">
    <citation type="journal article" date="2019" name="Int. J. Syst. Evol. Microbiol.">
        <title>The Global Catalogue of Microorganisms (GCM) 10K type strain sequencing project: providing services to taxonomists for standard genome sequencing and annotation.</title>
        <authorList>
            <consortium name="The Broad Institute Genomics Platform"/>
            <consortium name="The Broad Institute Genome Sequencing Center for Infectious Disease"/>
            <person name="Wu L."/>
            <person name="Ma J."/>
        </authorList>
    </citation>
    <scope>NUCLEOTIDE SEQUENCE [LARGE SCALE GENOMIC DNA]</scope>
    <source>
        <strain evidence="2 3">JCM 15478</strain>
    </source>
</reference>
<protein>
    <recommendedName>
        <fullName evidence="4">Integral membrane protein</fullName>
    </recommendedName>
</protein>
<proteinExistence type="predicted"/>
<dbReference type="PANTHER" id="PTHR42305:SF1">
    <property type="entry name" value="MEMBRANE PROTEIN RV1733C-RELATED"/>
    <property type="match status" value="1"/>
</dbReference>
<comment type="caution">
    <text evidence="2">The sequence shown here is derived from an EMBL/GenBank/DDBJ whole genome shotgun (WGS) entry which is preliminary data.</text>
</comment>
<dbReference type="RefSeq" id="WP_344524598.1">
    <property type="nucleotide sequence ID" value="NZ_BAAAPE010000002.1"/>
</dbReference>